<evidence type="ECO:0000313" key="2">
    <source>
        <dbReference type="EMBL" id="RZB40232.1"/>
    </source>
</evidence>
<evidence type="ECO:0000313" key="3">
    <source>
        <dbReference type="Proteomes" id="UP000292052"/>
    </source>
</evidence>
<reference evidence="2 3" key="1">
    <citation type="submission" date="2017-03" db="EMBL/GenBank/DDBJ databases">
        <title>Genome of the blue death feigning beetle - Asbolus verrucosus.</title>
        <authorList>
            <person name="Rider S.D."/>
        </authorList>
    </citation>
    <scope>NUCLEOTIDE SEQUENCE [LARGE SCALE GENOMIC DNA]</scope>
    <source>
        <strain evidence="2">Butters</strain>
        <tissue evidence="2">Head and leg muscle</tissue>
    </source>
</reference>
<dbReference type="OrthoDB" id="7701518at2759"/>
<accession>A0A482VAK8</accession>
<evidence type="ECO:0000256" key="1">
    <source>
        <dbReference type="SAM" id="MobiDB-lite"/>
    </source>
</evidence>
<dbReference type="Proteomes" id="UP000292052">
    <property type="component" value="Unassembled WGS sequence"/>
</dbReference>
<protein>
    <submittedName>
        <fullName evidence="2">Uncharacterized protein</fullName>
    </submittedName>
</protein>
<keyword evidence="3" id="KW-1185">Reference proteome</keyword>
<organism evidence="2 3">
    <name type="scientific">Asbolus verrucosus</name>
    <name type="common">Desert ironclad beetle</name>
    <dbReference type="NCBI Taxonomy" id="1661398"/>
    <lineage>
        <taxon>Eukaryota</taxon>
        <taxon>Metazoa</taxon>
        <taxon>Ecdysozoa</taxon>
        <taxon>Arthropoda</taxon>
        <taxon>Hexapoda</taxon>
        <taxon>Insecta</taxon>
        <taxon>Pterygota</taxon>
        <taxon>Neoptera</taxon>
        <taxon>Endopterygota</taxon>
        <taxon>Coleoptera</taxon>
        <taxon>Polyphaga</taxon>
        <taxon>Cucujiformia</taxon>
        <taxon>Tenebrionidae</taxon>
        <taxon>Pimeliinae</taxon>
        <taxon>Asbolus</taxon>
    </lineage>
</organism>
<proteinExistence type="predicted"/>
<dbReference type="AlphaFoldDB" id="A0A482VAK8"/>
<dbReference type="EMBL" id="QDEB01120905">
    <property type="protein sequence ID" value="RZB40232.1"/>
    <property type="molecule type" value="Genomic_DNA"/>
</dbReference>
<sequence>MSDDSLTEVISPLGLGGHTSDERKLKKTRASDSCESVTPTSDLLNPVKDLINNTDVYSLNYSQIVEFMDKAVGEDDIIGLICKYTDDIDGVLNLLYDVYPVVEHKSAKENKKVY</sequence>
<feature type="region of interest" description="Disordered" evidence="1">
    <location>
        <begin position="1"/>
        <end position="32"/>
    </location>
</feature>
<name>A0A482VAK8_ASBVE</name>
<comment type="caution">
    <text evidence="2">The sequence shown here is derived from an EMBL/GenBank/DDBJ whole genome shotgun (WGS) entry which is preliminary data.</text>
</comment>
<feature type="compositionally biased region" description="Basic and acidic residues" evidence="1">
    <location>
        <begin position="19"/>
        <end position="32"/>
    </location>
</feature>
<gene>
    <name evidence="2" type="ORF">BDFB_013745</name>
</gene>